<evidence type="ECO:0000259" key="1">
    <source>
        <dbReference type="Pfam" id="PF13411"/>
    </source>
</evidence>
<dbReference type="InterPro" id="IPR009061">
    <property type="entry name" value="DNA-bd_dom_put_sf"/>
</dbReference>
<sequence length="224" mass="23679">MKLSELATQSGTSTTTLKHWIRVGIMPAGVLKNATTAIYQQRHVERARLIIVLRDVYGASTTAISALTGLIDAGAPTLDVMNACQAFALGTPDDLASDPAYAAYRERTYELMRRRDWRGYPGAAERGLAHALAQAAEVGLDYDVDTLMEYADALEPFAERNVAVLGPDGSPDEVARRMLLAVNARARQLVAISSLAHAAASVRSAIARGAAPPDLAAPPAAPGA</sequence>
<gene>
    <name evidence="2" type="ORF">WDU99_14165</name>
</gene>
<dbReference type="RefSeq" id="WP_337333105.1">
    <property type="nucleotide sequence ID" value="NZ_JBBDGM010000014.1"/>
</dbReference>
<dbReference type="Proteomes" id="UP001371224">
    <property type="component" value="Unassembled WGS sequence"/>
</dbReference>
<accession>A0ABU8LGL3</accession>
<dbReference type="SUPFAM" id="SSF46955">
    <property type="entry name" value="Putative DNA-binding domain"/>
    <property type="match status" value="1"/>
</dbReference>
<evidence type="ECO:0000313" key="2">
    <source>
        <dbReference type="EMBL" id="MEJ1089457.1"/>
    </source>
</evidence>
<proteinExistence type="predicted"/>
<evidence type="ECO:0000313" key="3">
    <source>
        <dbReference type="Proteomes" id="UP001371224"/>
    </source>
</evidence>
<dbReference type="Pfam" id="PF13411">
    <property type="entry name" value="MerR_1"/>
    <property type="match status" value="1"/>
</dbReference>
<dbReference type="EMBL" id="JBBDGM010000014">
    <property type="protein sequence ID" value="MEJ1089457.1"/>
    <property type="molecule type" value="Genomic_DNA"/>
</dbReference>
<protein>
    <submittedName>
        <fullName evidence="2">MerR family transcriptional regulator</fullName>
    </submittedName>
</protein>
<reference evidence="2 3" key="1">
    <citation type="submission" date="2024-02" db="EMBL/GenBank/DDBJ databases">
        <authorList>
            <person name="Saticioglu I.B."/>
        </authorList>
    </citation>
    <scope>NUCLEOTIDE SEQUENCE [LARGE SCALE GENOMIC DNA]</scope>
    <source>
        <strain evidence="2 3">Mu-80</strain>
    </source>
</reference>
<keyword evidence="3" id="KW-1185">Reference proteome</keyword>
<comment type="caution">
    <text evidence="2">The sequence shown here is derived from an EMBL/GenBank/DDBJ whole genome shotgun (WGS) entry which is preliminary data.</text>
</comment>
<dbReference type="InterPro" id="IPR000551">
    <property type="entry name" value="MerR-type_HTH_dom"/>
</dbReference>
<dbReference type="Gene3D" id="1.10.1660.10">
    <property type="match status" value="1"/>
</dbReference>
<organism evidence="2 3">
    <name type="scientific">Microbacterium bandirmense</name>
    <dbReference type="NCBI Taxonomy" id="3122050"/>
    <lineage>
        <taxon>Bacteria</taxon>
        <taxon>Bacillati</taxon>
        <taxon>Actinomycetota</taxon>
        <taxon>Actinomycetes</taxon>
        <taxon>Micrococcales</taxon>
        <taxon>Microbacteriaceae</taxon>
        <taxon>Microbacterium</taxon>
    </lineage>
</organism>
<feature type="domain" description="HTH merR-type" evidence="1">
    <location>
        <begin position="1"/>
        <end position="66"/>
    </location>
</feature>
<name>A0ABU8LGL3_9MICO</name>